<gene>
    <name evidence="1" type="ORF">AUMI_11290</name>
</gene>
<dbReference type="KEGG" id="amin:AUMI_11290"/>
<dbReference type="Pfam" id="PF12005">
    <property type="entry name" value="DUF3499"/>
    <property type="match status" value="1"/>
</dbReference>
<dbReference type="GeneID" id="80451312"/>
<dbReference type="OrthoDB" id="3216194at2"/>
<dbReference type="AlphaFoldDB" id="A0A173LVV4"/>
<evidence type="ECO:0000313" key="2">
    <source>
        <dbReference type="Proteomes" id="UP000243847"/>
    </source>
</evidence>
<sequence length="68" mass="7756">MERLCTKGRCKQPAEYSLTYDYEDKLAVLGPLSPQPESLAHDLCRKHAVGFVSPQGWQQLRHIDLTND</sequence>
<dbReference type="RefSeq" id="WP_096380199.1">
    <property type="nucleotide sequence ID" value="NZ_AP017457.1"/>
</dbReference>
<accession>A0A173LVV4</accession>
<reference evidence="1 2" key="1">
    <citation type="journal article" date="2016" name="Genome Announc.">
        <title>Complete Genome Sequence of Aurantimicrobium minutum Type Strain KNCT, a Planktonic Ultramicrobacterium Isolated from River Water.</title>
        <authorList>
            <person name="Nakai R."/>
            <person name="Fujisawa T."/>
            <person name="Nakamura Y."/>
            <person name="Nishide H."/>
            <person name="Uchiyama I."/>
            <person name="Baba T."/>
            <person name="Toyoda A."/>
            <person name="Fujiyama A."/>
            <person name="Naganuma T."/>
            <person name="Niki H."/>
        </authorList>
    </citation>
    <scope>NUCLEOTIDE SEQUENCE [LARGE SCALE GENOMIC DNA]</scope>
    <source>
        <strain evidence="1 2">KNC</strain>
    </source>
</reference>
<dbReference type="InterPro" id="IPR021888">
    <property type="entry name" value="DUF3499"/>
</dbReference>
<name>A0A173LVV4_9MICO</name>
<organism evidence="1 2">
    <name type="scientific">Aurantimicrobium minutum</name>
    <dbReference type="NCBI Taxonomy" id="708131"/>
    <lineage>
        <taxon>Bacteria</taxon>
        <taxon>Bacillati</taxon>
        <taxon>Actinomycetota</taxon>
        <taxon>Actinomycetes</taxon>
        <taxon>Micrococcales</taxon>
        <taxon>Microbacteriaceae</taxon>
        <taxon>Aurantimicrobium</taxon>
    </lineage>
</organism>
<protein>
    <recommendedName>
        <fullName evidence="3">DUF3499 family protein</fullName>
    </recommendedName>
</protein>
<proteinExistence type="predicted"/>
<evidence type="ECO:0008006" key="3">
    <source>
        <dbReference type="Google" id="ProtNLM"/>
    </source>
</evidence>
<evidence type="ECO:0000313" key="1">
    <source>
        <dbReference type="EMBL" id="BAU98671.1"/>
    </source>
</evidence>
<dbReference type="EMBL" id="AP017457">
    <property type="protein sequence ID" value="BAU98671.1"/>
    <property type="molecule type" value="Genomic_DNA"/>
</dbReference>
<dbReference type="Proteomes" id="UP000243847">
    <property type="component" value="Chromosome sequence1"/>
</dbReference>